<organism evidence="13 14">
    <name type="scientific">Burkholderia stabilis</name>
    <dbReference type="NCBI Taxonomy" id="95485"/>
    <lineage>
        <taxon>Bacteria</taxon>
        <taxon>Pseudomonadati</taxon>
        <taxon>Pseudomonadota</taxon>
        <taxon>Betaproteobacteria</taxon>
        <taxon>Burkholderiales</taxon>
        <taxon>Burkholderiaceae</taxon>
        <taxon>Burkholderia</taxon>
        <taxon>Burkholderia cepacia complex</taxon>
    </lineage>
</organism>
<feature type="chain" id="PRO_5020671341" evidence="10">
    <location>
        <begin position="37"/>
        <end position="881"/>
    </location>
</feature>
<name>A0A4Q2AGB4_9BURK</name>
<dbReference type="Gene3D" id="2.60.40.2070">
    <property type="match status" value="1"/>
</dbReference>
<dbReference type="GO" id="GO:0009279">
    <property type="term" value="C:cell outer membrane"/>
    <property type="evidence" value="ECO:0007669"/>
    <property type="project" value="UniProtKB-SubCell"/>
</dbReference>
<evidence type="ECO:0000256" key="10">
    <source>
        <dbReference type="SAM" id="SignalP"/>
    </source>
</evidence>
<dbReference type="InterPro" id="IPR018030">
    <property type="entry name" value="Fimbrial_membr_usher_CS"/>
</dbReference>
<dbReference type="InterPro" id="IPR037224">
    <property type="entry name" value="PapC_N_sf"/>
</dbReference>
<proteinExistence type="inferred from homology"/>
<feature type="domain" description="PapC-like C-terminal" evidence="11">
    <location>
        <begin position="789"/>
        <end position="854"/>
    </location>
</feature>
<dbReference type="Proteomes" id="UP000289650">
    <property type="component" value="Unassembled WGS sequence"/>
</dbReference>
<comment type="caution">
    <text evidence="13">The sequence shown here is derived from an EMBL/GenBank/DDBJ whole genome shotgun (WGS) entry which is preliminary data.</text>
</comment>
<dbReference type="InterPro" id="IPR025949">
    <property type="entry name" value="PapC-like_C"/>
</dbReference>
<dbReference type="AlphaFoldDB" id="A0A4Q2AGB4"/>
<keyword evidence="9" id="KW-1029">Fimbrium biogenesis</keyword>
<evidence type="ECO:0000259" key="12">
    <source>
        <dbReference type="Pfam" id="PF13954"/>
    </source>
</evidence>
<keyword evidence="6 10" id="KW-0732">Signal</keyword>
<keyword evidence="7 9" id="KW-0472">Membrane</keyword>
<dbReference type="GO" id="GO:0015473">
    <property type="term" value="F:fimbrial usher porin activity"/>
    <property type="evidence" value="ECO:0007669"/>
    <property type="project" value="InterPro"/>
</dbReference>
<dbReference type="SUPFAM" id="SSF141729">
    <property type="entry name" value="FimD N-terminal domain-like"/>
    <property type="match status" value="1"/>
</dbReference>
<comment type="similarity">
    <text evidence="2 9">Belongs to the fimbrial export usher family.</text>
</comment>
<dbReference type="Gene3D" id="2.60.40.3110">
    <property type="match status" value="1"/>
</dbReference>
<dbReference type="Pfam" id="PF13953">
    <property type="entry name" value="PapC_C"/>
    <property type="match status" value="1"/>
</dbReference>
<evidence type="ECO:0000256" key="5">
    <source>
        <dbReference type="ARBA" id="ARBA00022692"/>
    </source>
</evidence>
<evidence type="ECO:0000259" key="11">
    <source>
        <dbReference type="Pfam" id="PF13953"/>
    </source>
</evidence>
<dbReference type="InterPro" id="IPR043142">
    <property type="entry name" value="PapC-like_C_sf"/>
</dbReference>
<protein>
    <submittedName>
        <fullName evidence="13">Fimbrial biogenesis outer membrane usher protein</fullName>
    </submittedName>
</protein>
<evidence type="ECO:0000256" key="4">
    <source>
        <dbReference type="ARBA" id="ARBA00022452"/>
    </source>
</evidence>
<dbReference type="EMBL" id="QWEX01000002">
    <property type="protein sequence ID" value="RXV68729.1"/>
    <property type="molecule type" value="Genomic_DNA"/>
</dbReference>
<evidence type="ECO:0000256" key="1">
    <source>
        <dbReference type="ARBA" id="ARBA00004571"/>
    </source>
</evidence>
<dbReference type="Pfam" id="PF00577">
    <property type="entry name" value="Usher"/>
    <property type="match status" value="1"/>
</dbReference>
<evidence type="ECO:0000256" key="8">
    <source>
        <dbReference type="ARBA" id="ARBA00023237"/>
    </source>
</evidence>
<keyword evidence="8 9" id="KW-0998">Cell outer membrane</keyword>
<keyword evidence="4" id="KW-1134">Transmembrane beta strand</keyword>
<dbReference type="PANTHER" id="PTHR30451">
    <property type="entry name" value="OUTER MEMBRANE USHER PROTEIN"/>
    <property type="match status" value="1"/>
</dbReference>
<sequence length="881" mass="93515">MNQAHAPLPDSTGLSSSLTRFCVAVLLAFGAAEVQAANATAFDGDATTHDTFEQDDPKTARRSAPAQAVEFNSDFLSPQAASTDVSRFEKGNPVLPGSYRVDLYLNGRALGRTGVDVKAGTDPQRGRVCMTRMLLDQIGLDWSKVDAQRLHAFDAADHCVELAELVDDAHADLDTGELRLDLSVPQAVLRRTPRGYVSPELWDAGVTAGVLGYTFNAYRTDAGGAASNSAYLGVNAGFNLGKWHFRHDGAMNWQSRSGSQYQNINSYVERDLPSITSRLTLGDGNTTGELFDTLPFRGAQLATDDRMLPDSQRGYAPIIRGIAETNARVTVRQRGSVIYDTPVSPGPFVIDDLYPTGYGGDLEVTVTEADGRVRKFAVPYASVAQLLRPGISRFSVTSGLIRNESLSFKPKLLQATYQRGLTNHLTGYGGVQANEYYAAVLTGVAVGTPLGALSLDVTGARTRLPTESQAGVSVRVGYSKLFEETRSNVSVAAYRFSTSGFMDIANAMQTTDAVREGMSSDAISRPRNRLSITFNQALGDRWGQLFVSGFTQDYWNANRKDVQFQGGYSNQYKSLAYTLSANRVRNAYGQMDNQFMANLSIPLGKSTRAPQFGVNVTTQPGAGTTTQTTLGGVAGADNQWSYGASVSNGPAGSGTAGTVNGQYRGAKTTAQAGFALGRGYNSTSVGLSGSVVAHPDGITLSPYSGDTVAVVAAPDAAGARILGYAGLSLDGRGYGVVPYLTPYRLNEVAIDPKGLSADVELKTTSQLVAPRAGSVVMMRYDTVKGRAVLIDATRADGEALPFGADVVDADGNSVGAVGQAGRIFARLAADNATLAVRWGLANDQQCTMRVALPEITDRNTRAGDIGHLKLSCAPAIDGSQR</sequence>
<comment type="subcellular location">
    <subcellularLocation>
        <location evidence="1 9">Cell outer membrane</location>
        <topology evidence="1 9">Multi-pass membrane protein</topology>
    </subcellularLocation>
</comment>
<dbReference type="GO" id="GO:0009297">
    <property type="term" value="P:pilus assembly"/>
    <property type="evidence" value="ECO:0007669"/>
    <property type="project" value="InterPro"/>
</dbReference>
<dbReference type="OrthoDB" id="6554712at2"/>
<gene>
    <name evidence="13" type="ORF">D1006_26730</name>
</gene>
<dbReference type="InterPro" id="IPR042186">
    <property type="entry name" value="FimD_plug_dom"/>
</dbReference>
<dbReference type="InterPro" id="IPR000015">
    <property type="entry name" value="Fimb_usher"/>
</dbReference>
<dbReference type="FunFam" id="2.60.40.3110:FF:000001">
    <property type="entry name" value="Putative fimbrial outer membrane usher"/>
    <property type="match status" value="1"/>
</dbReference>
<keyword evidence="3 9" id="KW-0813">Transport</keyword>
<dbReference type="PROSITE" id="PS01151">
    <property type="entry name" value="FIMBRIAL_USHER"/>
    <property type="match status" value="1"/>
</dbReference>
<dbReference type="PANTHER" id="PTHR30451:SF20">
    <property type="entry name" value="FIMBRIAE USHER"/>
    <property type="match status" value="1"/>
</dbReference>
<evidence type="ECO:0000256" key="6">
    <source>
        <dbReference type="ARBA" id="ARBA00022729"/>
    </source>
</evidence>
<evidence type="ECO:0000256" key="7">
    <source>
        <dbReference type="ARBA" id="ARBA00023136"/>
    </source>
</evidence>
<feature type="domain" description="PapC N-terminal" evidence="12">
    <location>
        <begin position="70"/>
        <end position="217"/>
    </location>
</feature>
<dbReference type="InterPro" id="IPR025885">
    <property type="entry name" value="PapC_N"/>
</dbReference>
<evidence type="ECO:0000313" key="13">
    <source>
        <dbReference type="EMBL" id="RXV68729.1"/>
    </source>
</evidence>
<evidence type="ECO:0000256" key="9">
    <source>
        <dbReference type="RuleBase" id="RU003884"/>
    </source>
</evidence>
<dbReference type="RefSeq" id="WP_129516305.1">
    <property type="nucleotide sequence ID" value="NZ_QWEX01000002.1"/>
</dbReference>
<dbReference type="Pfam" id="PF13954">
    <property type="entry name" value="PapC_N"/>
    <property type="match status" value="1"/>
</dbReference>
<keyword evidence="5 9" id="KW-0812">Transmembrane</keyword>
<evidence type="ECO:0000256" key="2">
    <source>
        <dbReference type="ARBA" id="ARBA00008064"/>
    </source>
</evidence>
<evidence type="ECO:0000313" key="14">
    <source>
        <dbReference type="Proteomes" id="UP000289650"/>
    </source>
</evidence>
<dbReference type="Gene3D" id="3.10.20.410">
    <property type="match status" value="1"/>
</dbReference>
<evidence type="ECO:0000256" key="3">
    <source>
        <dbReference type="ARBA" id="ARBA00022448"/>
    </source>
</evidence>
<accession>A0A4Q2AGB4</accession>
<reference evidence="13 14" key="1">
    <citation type="submission" date="2018-08" db="EMBL/GenBank/DDBJ databases">
        <title>Mountain-cultivated ginseng endophyte, Burkholderia stabilis and its activity against ginseng root rot disease.</title>
        <authorList>
            <person name="Tapan Kumar M."/>
            <person name="Bae H."/>
            <person name="Shanmugam G."/>
            <person name="Jeon J."/>
        </authorList>
    </citation>
    <scope>NUCLEOTIDE SEQUENCE [LARGE SCALE GENOMIC DNA]</scope>
    <source>
        <strain evidence="13 14">EB159</strain>
    </source>
</reference>
<feature type="signal peptide" evidence="10">
    <location>
        <begin position="1"/>
        <end position="36"/>
    </location>
</feature>
<dbReference type="Gene3D" id="2.60.40.2610">
    <property type="entry name" value="Outer membrane usher protein FimD, plug domain"/>
    <property type="match status" value="1"/>
</dbReference>